<dbReference type="AlphaFoldDB" id="A0A1Q8R2U0"/>
<dbReference type="InterPro" id="IPR023867">
    <property type="entry name" value="Sulphatase_maturase_rSAM"/>
</dbReference>
<dbReference type="OrthoDB" id="9808591at2"/>
<evidence type="ECO:0000259" key="7">
    <source>
        <dbReference type="PROSITE" id="PS51918"/>
    </source>
</evidence>
<keyword evidence="4" id="KW-0479">Metal-binding</keyword>
<evidence type="ECO:0000256" key="1">
    <source>
        <dbReference type="ARBA" id="ARBA00001966"/>
    </source>
</evidence>
<dbReference type="PROSITE" id="PS01305">
    <property type="entry name" value="MOAA_NIFB_PQQE"/>
    <property type="match status" value="1"/>
</dbReference>
<proteinExistence type="predicted"/>
<evidence type="ECO:0000256" key="2">
    <source>
        <dbReference type="ARBA" id="ARBA00022485"/>
    </source>
</evidence>
<dbReference type="SFLD" id="SFLDS00029">
    <property type="entry name" value="Radical_SAM"/>
    <property type="match status" value="1"/>
</dbReference>
<reference evidence="8 9" key="1">
    <citation type="submission" date="2016-09" db="EMBL/GenBank/DDBJ databases">
        <title>Complete genome of Desulfosporosinus sp. OL.</title>
        <authorList>
            <person name="Mardanov A."/>
            <person name="Beletsky A."/>
            <person name="Panova A."/>
            <person name="Karnachuk O."/>
            <person name="Ravin N."/>
        </authorList>
    </citation>
    <scope>NUCLEOTIDE SEQUENCE [LARGE SCALE GENOMIC DNA]</scope>
    <source>
        <strain evidence="8 9">OL</strain>
    </source>
</reference>
<dbReference type="GO" id="GO:0046872">
    <property type="term" value="F:metal ion binding"/>
    <property type="evidence" value="ECO:0007669"/>
    <property type="project" value="UniProtKB-KW"/>
</dbReference>
<gene>
    <name evidence="8" type="ORF">DSOL_0161</name>
</gene>
<dbReference type="STRING" id="1888891.DSOL_0161"/>
<dbReference type="GO" id="GO:0051539">
    <property type="term" value="F:4 iron, 4 sulfur cluster binding"/>
    <property type="evidence" value="ECO:0007669"/>
    <property type="project" value="UniProtKB-KW"/>
</dbReference>
<keyword evidence="6" id="KW-0411">Iron-sulfur</keyword>
<dbReference type="SFLD" id="SFLDG01386">
    <property type="entry name" value="main_SPASM_domain-containing"/>
    <property type="match status" value="1"/>
</dbReference>
<comment type="cofactor">
    <cofactor evidence="1">
        <name>[4Fe-4S] cluster</name>
        <dbReference type="ChEBI" id="CHEBI:49883"/>
    </cofactor>
</comment>
<evidence type="ECO:0000256" key="5">
    <source>
        <dbReference type="ARBA" id="ARBA00023004"/>
    </source>
</evidence>
<feature type="domain" description="Radical SAM core" evidence="7">
    <location>
        <begin position="111"/>
        <end position="351"/>
    </location>
</feature>
<evidence type="ECO:0000256" key="3">
    <source>
        <dbReference type="ARBA" id="ARBA00022691"/>
    </source>
</evidence>
<dbReference type="EMBL" id="MLBF01000001">
    <property type="protein sequence ID" value="OLN33983.1"/>
    <property type="molecule type" value="Genomic_DNA"/>
</dbReference>
<protein>
    <submittedName>
        <fullName evidence="8">Transcriptional regulatory protein</fullName>
    </submittedName>
</protein>
<dbReference type="SUPFAM" id="SSF102114">
    <property type="entry name" value="Radical SAM enzymes"/>
    <property type="match status" value="1"/>
</dbReference>
<dbReference type="CDD" id="cd01335">
    <property type="entry name" value="Radical_SAM"/>
    <property type="match status" value="1"/>
</dbReference>
<dbReference type="InterPro" id="IPR000385">
    <property type="entry name" value="MoaA_NifB_PqqE_Fe-S-bd_CS"/>
</dbReference>
<dbReference type="Gene3D" id="3.20.20.70">
    <property type="entry name" value="Aldolase class I"/>
    <property type="match status" value="1"/>
</dbReference>
<dbReference type="Pfam" id="PF13353">
    <property type="entry name" value="Fer4_12"/>
    <property type="match status" value="1"/>
</dbReference>
<keyword evidence="5" id="KW-0408">Iron</keyword>
<accession>A0A1Q8R2U0</accession>
<dbReference type="NCBIfam" id="TIGR03974">
    <property type="entry name" value="rSAM_six_Cys"/>
    <property type="match status" value="1"/>
</dbReference>
<evidence type="ECO:0000313" key="8">
    <source>
        <dbReference type="EMBL" id="OLN33983.1"/>
    </source>
</evidence>
<evidence type="ECO:0000256" key="6">
    <source>
        <dbReference type="ARBA" id="ARBA00023014"/>
    </source>
</evidence>
<dbReference type="NCBIfam" id="TIGR04085">
    <property type="entry name" value="rSAM_more_4Fe4S"/>
    <property type="match status" value="1"/>
</dbReference>
<keyword evidence="2" id="KW-0004">4Fe-4S</keyword>
<dbReference type="InterPro" id="IPR058240">
    <property type="entry name" value="rSAM_sf"/>
</dbReference>
<dbReference type="InterPro" id="IPR013785">
    <property type="entry name" value="Aldolase_TIM"/>
</dbReference>
<dbReference type="Proteomes" id="UP000186102">
    <property type="component" value="Unassembled WGS sequence"/>
</dbReference>
<name>A0A1Q8R2U0_9FIRM</name>
<keyword evidence="3" id="KW-0949">S-adenosyl-L-methionine</keyword>
<dbReference type="PANTHER" id="PTHR43273">
    <property type="entry name" value="ANAEROBIC SULFATASE-MATURATING ENZYME HOMOLOG ASLB-RELATED"/>
    <property type="match status" value="1"/>
</dbReference>
<dbReference type="GO" id="GO:0016491">
    <property type="term" value="F:oxidoreductase activity"/>
    <property type="evidence" value="ECO:0007669"/>
    <property type="project" value="InterPro"/>
</dbReference>
<dbReference type="PANTHER" id="PTHR43273:SF8">
    <property type="entry name" value="RADICAL SAM DOMAIN PROTEIN"/>
    <property type="match status" value="1"/>
</dbReference>
<dbReference type="InterPro" id="IPR024025">
    <property type="entry name" value="SCIFF_rSAM_maturase"/>
</dbReference>
<dbReference type="InterPro" id="IPR023885">
    <property type="entry name" value="4Fe4S-binding_SPASM_dom"/>
</dbReference>
<dbReference type="Pfam" id="PF13186">
    <property type="entry name" value="SPASM"/>
    <property type="match status" value="1"/>
</dbReference>
<comment type="caution">
    <text evidence="8">The sequence shown here is derived from an EMBL/GenBank/DDBJ whole genome shotgun (WGS) entry which is preliminary data.</text>
</comment>
<sequence length="501" mass="55846">MKLLNFQGYSIKKNVHSYRQGDLWIAHDVNSGSLHVLDEGTFNVLKAMESLQEGEKEITPWGIKGVIEQAGQPALTEEDLSEILEELEELRQEGTLFAKESEGVTPNYPDKPIVKAICLHVAHDCNLRCTYCFAGAGAFGGCRTLMDFETGKRGIDFVLESAGQRDHCEVDFFGGEPLLNFGVVKALVAYGRKAAVAKNKTIKFTLTTNGVLLNEEIQGFLEQEEISVVLSLDGRPEVHDRMRPHADGRGSYAEITPRIQQFATKRPESSPYALGTYYYVRGTYTHFNLDFDRDVLHMADLGIKQISVEPVVAGPEDAYAFQEGDLDKIREAYDRLGEELLARRGQEGDFNFFHFNVALDQGPCLIKRLSGCGAGHEYVAISPEGDLYPCHQFVGQEAYKLGSLYDEHPHALRPELVQDFRSAHVFTKSSCRECWARFACSGGCHAANVAFTQKLTEVYTLGCELQKKRLEVALYVKIKESLQTKNLLSAVVASPVPEVRC</sequence>
<dbReference type="InterPro" id="IPR047602">
    <property type="entry name" value="SPASM_CteB-like"/>
</dbReference>
<dbReference type="SFLD" id="SFLDG01384">
    <property type="entry name" value="thioether_bond_formation_requi"/>
    <property type="match status" value="1"/>
</dbReference>
<dbReference type="InterPro" id="IPR007197">
    <property type="entry name" value="rSAM"/>
</dbReference>
<evidence type="ECO:0000313" key="9">
    <source>
        <dbReference type="Proteomes" id="UP000186102"/>
    </source>
</evidence>
<keyword evidence="9" id="KW-1185">Reference proteome</keyword>
<evidence type="ECO:0000256" key="4">
    <source>
        <dbReference type="ARBA" id="ARBA00022723"/>
    </source>
</evidence>
<dbReference type="RefSeq" id="WP_075363000.1">
    <property type="nucleotide sequence ID" value="NZ_MLBF01000001.1"/>
</dbReference>
<dbReference type="CDD" id="cd21124">
    <property type="entry name" value="SPASM_CteB-like"/>
    <property type="match status" value="1"/>
</dbReference>
<dbReference type="SFLD" id="SFLDG01067">
    <property type="entry name" value="SPASM/twitch_domain_containing"/>
    <property type="match status" value="1"/>
</dbReference>
<organism evidence="8 9">
    <name type="scientific">Desulfosporosinus metallidurans</name>
    <dbReference type="NCBI Taxonomy" id="1888891"/>
    <lineage>
        <taxon>Bacteria</taxon>
        <taxon>Bacillati</taxon>
        <taxon>Bacillota</taxon>
        <taxon>Clostridia</taxon>
        <taxon>Eubacteriales</taxon>
        <taxon>Desulfitobacteriaceae</taxon>
        <taxon>Desulfosporosinus</taxon>
    </lineage>
</organism>
<dbReference type="PROSITE" id="PS51918">
    <property type="entry name" value="RADICAL_SAM"/>
    <property type="match status" value="1"/>
</dbReference>